<accession>A0ABR7GAC7</accession>
<evidence type="ECO:0000256" key="4">
    <source>
        <dbReference type="ARBA" id="ARBA00022692"/>
    </source>
</evidence>
<comment type="caution">
    <text evidence="8">The sequence shown here is derived from an EMBL/GenBank/DDBJ whole genome shotgun (WGS) entry which is preliminary data.</text>
</comment>
<keyword evidence="2" id="KW-0813">Transport</keyword>
<dbReference type="InterPro" id="IPR052031">
    <property type="entry name" value="Membrane_Transporter-Flippase"/>
</dbReference>
<comment type="subcellular location">
    <subcellularLocation>
        <location evidence="1">Cell membrane</location>
        <topology evidence="1">Multi-pass membrane protein</topology>
    </subcellularLocation>
</comment>
<evidence type="ECO:0000256" key="3">
    <source>
        <dbReference type="ARBA" id="ARBA00022475"/>
    </source>
</evidence>
<feature type="transmembrane region" description="Helical" evidence="7">
    <location>
        <begin position="281"/>
        <end position="302"/>
    </location>
</feature>
<protein>
    <submittedName>
        <fullName evidence="8">Polysaccharide biosynthesis C-terminal domain-containing protein</fullName>
    </submittedName>
</protein>
<keyword evidence="9" id="KW-1185">Reference proteome</keyword>
<dbReference type="Gene3D" id="3.30.565.10">
    <property type="entry name" value="Histidine kinase-like ATPase, C-terminal domain"/>
    <property type="match status" value="1"/>
</dbReference>
<evidence type="ECO:0000256" key="2">
    <source>
        <dbReference type="ARBA" id="ARBA00022448"/>
    </source>
</evidence>
<feature type="transmembrane region" description="Helical" evidence="7">
    <location>
        <begin position="134"/>
        <end position="153"/>
    </location>
</feature>
<dbReference type="Pfam" id="PF01554">
    <property type="entry name" value="MatE"/>
    <property type="match status" value="2"/>
</dbReference>
<feature type="transmembrane region" description="Helical" evidence="7">
    <location>
        <begin position="391"/>
        <end position="410"/>
    </location>
</feature>
<sequence>MTQKRNNRLLNTKLNKYIIPGIMMSLALQLGNIVDTIFVSNLIGVDAMAAVTMSLPVETVIQLVGYCLGVGGSIAAGIMLGRRDKETASKLFSATLTVTLIVGIIFSAAAFFTADPIAKALVSDGGVLMHYTRDYILVSMLGAPVIGVGLLMVNYLGAENHPELASAYLIAANVINLVLDYIFLKYTPMGIKGAALSTVLGFLLAMVIFILYIRSDKRNLSFVILKAKDFVILKEAIVTGIPMLVFMATNFVKALGLNLIIMRLIGEVGMAVFTVCDNVLMIVEMLTGGIIGVIPNVAGILYGEKDFVGIHVLCKKMLKYSYIVLALVFVCIMAFTEQITILFGSGGGELGAQMVSALRLFAFCAAPYLWNKFMVSYYESIEETSIASFVTLLENAVVLLPVTFVGIFVWKQIDGIGINGIAISFVITEFLTVIAANIYRKIKYKESTFYIIPEQNPGINLDFSIKSRLEESKDVHRKIKEFCIENNVSGSRANLAAVCAEEMTVNIIKFGWKSSNWIDINLCLEEDILNLRIRDNGVNFNPLEYKNDSEEFDIHGIELVKKISKSMNYIRAIDMNNTIISF</sequence>
<evidence type="ECO:0000256" key="7">
    <source>
        <dbReference type="SAM" id="Phobius"/>
    </source>
</evidence>
<feature type="transmembrane region" description="Helical" evidence="7">
    <location>
        <begin position="165"/>
        <end position="183"/>
    </location>
</feature>
<name>A0ABR7GAC7_9FIRM</name>
<keyword evidence="3" id="KW-1003">Cell membrane</keyword>
<gene>
    <name evidence="8" type="ORF">H8S40_12630</name>
</gene>
<evidence type="ECO:0000256" key="1">
    <source>
        <dbReference type="ARBA" id="ARBA00004651"/>
    </source>
</evidence>
<feature type="transmembrane region" description="Helical" evidence="7">
    <location>
        <begin position="350"/>
        <end position="370"/>
    </location>
</feature>
<feature type="transmembrane region" description="Helical" evidence="7">
    <location>
        <begin position="195"/>
        <end position="215"/>
    </location>
</feature>
<keyword evidence="6 7" id="KW-0472">Membrane</keyword>
<dbReference type="InterPro" id="IPR002528">
    <property type="entry name" value="MATE_fam"/>
</dbReference>
<organism evidence="8 9">
    <name type="scientific">Ruminococcus hominis</name>
    <dbReference type="NCBI Taxonomy" id="2763065"/>
    <lineage>
        <taxon>Bacteria</taxon>
        <taxon>Bacillati</taxon>
        <taxon>Bacillota</taxon>
        <taxon>Clostridia</taxon>
        <taxon>Eubacteriales</taxon>
        <taxon>Oscillospiraceae</taxon>
        <taxon>Ruminococcus</taxon>
    </lineage>
</organism>
<reference evidence="8 9" key="1">
    <citation type="submission" date="2020-08" db="EMBL/GenBank/DDBJ databases">
        <title>Genome public.</title>
        <authorList>
            <person name="Liu C."/>
            <person name="Sun Q."/>
        </authorList>
    </citation>
    <scope>NUCLEOTIDE SEQUENCE [LARGE SCALE GENOMIC DNA]</scope>
    <source>
        <strain evidence="8 9">NSJ-13</strain>
    </source>
</reference>
<dbReference type="PANTHER" id="PTHR43549:SF2">
    <property type="entry name" value="MULTIDRUG RESISTANCE PROTEIN NORM-RELATED"/>
    <property type="match status" value="1"/>
</dbReference>
<feature type="transmembrane region" description="Helical" evidence="7">
    <location>
        <begin position="63"/>
        <end position="80"/>
    </location>
</feature>
<dbReference type="InterPro" id="IPR036890">
    <property type="entry name" value="HATPase_C_sf"/>
</dbReference>
<dbReference type="RefSeq" id="WP_186865346.1">
    <property type="nucleotide sequence ID" value="NZ_JACOPE010000001.1"/>
</dbReference>
<keyword evidence="5 7" id="KW-1133">Transmembrane helix</keyword>
<evidence type="ECO:0000256" key="6">
    <source>
        <dbReference type="ARBA" id="ARBA00023136"/>
    </source>
</evidence>
<evidence type="ECO:0000256" key="5">
    <source>
        <dbReference type="ARBA" id="ARBA00022989"/>
    </source>
</evidence>
<feature type="transmembrane region" description="Helical" evidence="7">
    <location>
        <begin position="21"/>
        <end position="43"/>
    </location>
</feature>
<feature type="transmembrane region" description="Helical" evidence="7">
    <location>
        <begin position="236"/>
        <end position="261"/>
    </location>
</feature>
<dbReference type="EMBL" id="JACOPE010000001">
    <property type="protein sequence ID" value="MBC5684373.1"/>
    <property type="molecule type" value="Genomic_DNA"/>
</dbReference>
<proteinExistence type="predicted"/>
<feature type="transmembrane region" description="Helical" evidence="7">
    <location>
        <begin position="322"/>
        <end position="344"/>
    </location>
</feature>
<feature type="transmembrane region" description="Helical" evidence="7">
    <location>
        <begin position="416"/>
        <end position="439"/>
    </location>
</feature>
<dbReference type="PANTHER" id="PTHR43549">
    <property type="entry name" value="MULTIDRUG RESISTANCE PROTEIN YPNP-RELATED"/>
    <property type="match status" value="1"/>
</dbReference>
<dbReference type="Proteomes" id="UP000631576">
    <property type="component" value="Unassembled WGS sequence"/>
</dbReference>
<evidence type="ECO:0000313" key="8">
    <source>
        <dbReference type="EMBL" id="MBC5684373.1"/>
    </source>
</evidence>
<feature type="transmembrane region" description="Helical" evidence="7">
    <location>
        <begin position="92"/>
        <end position="114"/>
    </location>
</feature>
<evidence type="ECO:0000313" key="9">
    <source>
        <dbReference type="Proteomes" id="UP000631576"/>
    </source>
</evidence>
<keyword evidence="4 7" id="KW-0812">Transmembrane</keyword>